<comment type="caution">
    <text evidence="1">The sequence shown here is derived from an EMBL/GenBank/DDBJ whole genome shotgun (WGS) entry which is preliminary data.</text>
</comment>
<gene>
    <name evidence="1" type="ORF">PNEJI1_003824</name>
</gene>
<dbReference type="InterPro" id="IPR038136">
    <property type="entry name" value="CofD-like_dom_sf"/>
</dbReference>
<dbReference type="PANTHER" id="PTHR31240:SF0">
    <property type="entry name" value="MATERNAL EFFECT EMBRYO ARREST 18"/>
    <property type="match status" value="1"/>
</dbReference>
<dbReference type="InParanoid" id="L0PIK8"/>
<proteinExistence type="predicted"/>
<accession>L0PIK8</accession>
<evidence type="ECO:0000313" key="2">
    <source>
        <dbReference type="Proteomes" id="UP000010422"/>
    </source>
</evidence>
<dbReference type="VEuPathDB" id="FungiDB:PNEJI1_003824"/>
<dbReference type="Gene3D" id="3.40.50.10680">
    <property type="entry name" value="CofD-like domains"/>
    <property type="match status" value="1"/>
</dbReference>
<dbReference type="PANTHER" id="PTHR31240">
    <property type="entry name" value="MATERNAL EFFECT EMBRYO ARREST 18"/>
    <property type="match status" value="1"/>
</dbReference>
<evidence type="ECO:0000313" key="1">
    <source>
        <dbReference type="EMBL" id="CCJ31470.1"/>
    </source>
</evidence>
<protein>
    <submittedName>
        <fullName evidence="1">Uncharacterized protein</fullName>
    </submittedName>
</protein>
<dbReference type="SUPFAM" id="SSF142338">
    <property type="entry name" value="CofD-like"/>
    <property type="match status" value="1"/>
</dbReference>
<dbReference type="Proteomes" id="UP000010422">
    <property type="component" value="Unassembled WGS sequence"/>
</dbReference>
<name>L0PIK8_PNEJI</name>
<reference evidence="1 2" key="1">
    <citation type="journal article" date="2012" name="MBio">
        <title>De novo assembly of the Pneumocystis jirovecii genome from a single bronchoalveolar lavage fluid specimen from a patient.</title>
        <authorList>
            <person name="Cisse O.H."/>
            <person name="Pagni M."/>
            <person name="Hauser P.M."/>
        </authorList>
    </citation>
    <scope>NUCLEOTIDE SEQUENCE [LARGE SCALE GENOMIC DNA]</scope>
    <source>
        <strain evidence="1 2">SE8</strain>
    </source>
</reference>
<dbReference type="EMBL" id="CAKM01000319">
    <property type="protein sequence ID" value="CCJ31470.1"/>
    <property type="molecule type" value="Genomic_DNA"/>
</dbReference>
<organism evidence="2">
    <name type="scientific">Pneumocystis jirovecii</name>
    <name type="common">Human pneumocystis pneumonia agent</name>
    <dbReference type="NCBI Taxonomy" id="42068"/>
    <lineage>
        <taxon>Eukaryota</taxon>
        <taxon>Fungi</taxon>
        <taxon>Dikarya</taxon>
        <taxon>Ascomycota</taxon>
        <taxon>Taphrinomycotina</taxon>
        <taxon>Pneumocystomycetes</taxon>
        <taxon>Pneumocystaceae</taxon>
        <taxon>Pneumocystis</taxon>
    </lineage>
</organism>
<dbReference type="AlphaFoldDB" id="L0PIK8"/>
<sequence>MQIDQANLLDFEPKILVFSGGSGVNDLVSSFQAISPLSTYVLPISDNGGSTSEILRIFVEKYLFFGKK</sequence>